<dbReference type="InterPro" id="IPR032577">
    <property type="entry name" value="DUF4920"/>
</dbReference>
<dbReference type="AlphaFoldDB" id="A0A7V5H3Q5"/>
<comment type="caution">
    <text evidence="1">The sequence shown here is derived from an EMBL/GenBank/DDBJ whole genome shotgun (WGS) entry which is preliminary data.</text>
</comment>
<name>A0A7V5H3Q5_CALAY</name>
<proteinExistence type="predicted"/>
<accession>A0A7V5H3Q5</accession>
<evidence type="ECO:0000313" key="1">
    <source>
        <dbReference type="EMBL" id="HHE55102.1"/>
    </source>
</evidence>
<dbReference type="Pfam" id="PF16267">
    <property type="entry name" value="DUF4920"/>
    <property type="match status" value="1"/>
</dbReference>
<sequence length="156" mass="17617">MLKTKWLIILLLLTFGLLSAQNWKTFGKELTLKDTTLISTILANPYAFIGKRVLVEGTVVDVCKKRGCWMELASDKEFQSIRVKVNDGEIVFPLEARGKLALIEGIVEKLEISKEELIKAMKHHAEEQGEPFDSTKITEGKTIYRLKGLVAKIQLD</sequence>
<gene>
    <name evidence="1" type="ORF">ENL21_04920</name>
</gene>
<reference evidence="1" key="1">
    <citation type="journal article" date="2020" name="mSystems">
        <title>Genome- and Community-Level Interaction Insights into Carbon Utilization and Element Cycling Functions of Hydrothermarchaeota in Hydrothermal Sediment.</title>
        <authorList>
            <person name="Zhou Z."/>
            <person name="Liu Y."/>
            <person name="Xu W."/>
            <person name="Pan J."/>
            <person name="Luo Z.H."/>
            <person name="Li M."/>
        </authorList>
    </citation>
    <scope>NUCLEOTIDE SEQUENCE [LARGE SCALE GENOMIC DNA]</scope>
    <source>
        <strain evidence="1">HyVt-76</strain>
    </source>
</reference>
<dbReference type="EMBL" id="DRTD01000362">
    <property type="protein sequence ID" value="HHE55102.1"/>
    <property type="molecule type" value="Genomic_DNA"/>
</dbReference>
<dbReference type="Proteomes" id="UP000886111">
    <property type="component" value="Unassembled WGS sequence"/>
</dbReference>
<protein>
    <submittedName>
        <fullName evidence="1">DUF4920 domain-containing protein</fullName>
    </submittedName>
</protein>
<organism evidence="1">
    <name type="scientific">Caldithrix abyssi</name>
    <dbReference type="NCBI Taxonomy" id="187145"/>
    <lineage>
        <taxon>Bacteria</taxon>
        <taxon>Pseudomonadati</taxon>
        <taxon>Calditrichota</taxon>
        <taxon>Calditrichia</taxon>
        <taxon>Calditrichales</taxon>
        <taxon>Calditrichaceae</taxon>
        <taxon>Caldithrix</taxon>
    </lineage>
</organism>